<dbReference type="GO" id="GO:0006446">
    <property type="term" value="P:regulation of translational initiation"/>
    <property type="evidence" value="ECO:0007669"/>
    <property type="project" value="TreeGrafter"/>
</dbReference>
<dbReference type="PROSITE" id="PS00910">
    <property type="entry name" value="UPF0029"/>
    <property type="match status" value="1"/>
</dbReference>
<evidence type="ECO:0000256" key="1">
    <source>
        <dbReference type="ARBA" id="ARBA00007665"/>
    </source>
</evidence>
<protein>
    <submittedName>
        <fullName evidence="4">YigZ family protein</fullName>
    </submittedName>
</protein>
<evidence type="ECO:0000259" key="3">
    <source>
        <dbReference type="Pfam" id="PF09186"/>
    </source>
</evidence>
<dbReference type="RefSeq" id="WP_170087196.1">
    <property type="nucleotide sequence ID" value="NZ_JABAFG010000003.1"/>
</dbReference>
<dbReference type="InterPro" id="IPR020569">
    <property type="entry name" value="UPF0029_Impact_CS"/>
</dbReference>
<dbReference type="SUPFAM" id="SSF54980">
    <property type="entry name" value="EF-G C-terminal domain-like"/>
    <property type="match status" value="1"/>
</dbReference>
<name>A0A848BQJ5_9FIRM</name>
<evidence type="ECO:0000313" key="4">
    <source>
        <dbReference type="EMBL" id="NME27525.1"/>
    </source>
</evidence>
<sequence>MTSPHITSVYGSAETEYTIKKSRFLIHLREVTCEEEASAFIEARRKEFWDARHNCYAYQIGPDGAIQKSSDDGEPSGTAGRPMLEVLKKNSITNTVVVVTRYFGGIKLGASGLIRAYSHCVTLGLEAAEIADYLPYQVVNVSFPYSFVSVIERLVPSYAVRIADRSFASDVTFTLEIPEEQAGPAIQAITNATNGNAICKTEKTKVIPIVRT</sequence>
<dbReference type="InterPro" id="IPR020568">
    <property type="entry name" value="Ribosomal_Su5_D2-typ_SF"/>
</dbReference>
<dbReference type="Gene3D" id="3.30.70.240">
    <property type="match status" value="1"/>
</dbReference>
<accession>A0A848BQJ5</accession>
<dbReference type="NCBIfam" id="TIGR00257">
    <property type="entry name" value="IMPACT_YIGZ"/>
    <property type="match status" value="1"/>
</dbReference>
<evidence type="ECO:0000259" key="2">
    <source>
        <dbReference type="Pfam" id="PF01205"/>
    </source>
</evidence>
<dbReference type="Proteomes" id="UP000591071">
    <property type="component" value="Unassembled WGS sequence"/>
</dbReference>
<feature type="domain" description="Impact N-terminal" evidence="2">
    <location>
        <begin position="20"/>
        <end position="122"/>
    </location>
</feature>
<dbReference type="AlphaFoldDB" id="A0A848BQJ5"/>
<dbReference type="InterPro" id="IPR035647">
    <property type="entry name" value="EFG_III/V"/>
</dbReference>
<dbReference type="Pfam" id="PF09186">
    <property type="entry name" value="DUF1949"/>
    <property type="match status" value="1"/>
</dbReference>
<dbReference type="InterPro" id="IPR015796">
    <property type="entry name" value="Impact_YigZ-like"/>
</dbReference>
<reference evidence="4 5" key="1">
    <citation type="submission" date="2020-04" db="EMBL/GenBank/DDBJ databases">
        <authorList>
            <person name="Hitch T.C.A."/>
            <person name="Wylensek D."/>
            <person name="Clavel T."/>
        </authorList>
    </citation>
    <scope>NUCLEOTIDE SEQUENCE [LARGE SCALE GENOMIC DNA]</scope>
    <source>
        <strain evidence="4 5">Oil-RF-744-FAT-WT-6-1</strain>
    </source>
</reference>
<dbReference type="PANTHER" id="PTHR16301:SF20">
    <property type="entry name" value="IMPACT FAMILY MEMBER YIGZ"/>
    <property type="match status" value="1"/>
</dbReference>
<dbReference type="SUPFAM" id="SSF54211">
    <property type="entry name" value="Ribosomal protein S5 domain 2-like"/>
    <property type="match status" value="1"/>
</dbReference>
<comment type="caution">
    <text evidence="4">The sequence shown here is derived from an EMBL/GenBank/DDBJ whole genome shotgun (WGS) entry which is preliminary data.</text>
</comment>
<evidence type="ECO:0000313" key="5">
    <source>
        <dbReference type="Proteomes" id="UP000591071"/>
    </source>
</evidence>
<feature type="domain" description="UPF0029" evidence="3">
    <location>
        <begin position="141"/>
        <end position="196"/>
    </location>
</feature>
<dbReference type="InterPro" id="IPR023582">
    <property type="entry name" value="Impact"/>
</dbReference>
<dbReference type="GO" id="GO:0005737">
    <property type="term" value="C:cytoplasm"/>
    <property type="evidence" value="ECO:0007669"/>
    <property type="project" value="TreeGrafter"/>
</dbReference>
<dbReference type="InterPro" id="IPR001498">
    <property type="entry name" value="Impact_N"/>
</dbReference>
<organism evidence="4 5">
    <name type="scientific">Megasphaera hexanoica</name>
    <dbReference type="NCBI Taxonomy" id="1675036"/>
    <lineage>
        <taxon>Bacteria</taxon>
        <taxon>Bacillati</taxon>
        <taxon>Bacillota</taxon>
        <taxon>Negativicutes</taxon>
        <taxon>Veillonellales</taxon>
        <taxon>Veillonellaceae</taxon>
        <taxon>Megasphaera</taxon>
    </lineage>
</organism>
<dbReference type="PANTHER" id="PTHR16301">
    <property type="entry name" value="IMPACT-RELATED"/>
    <property type="match status" value="1"/>
</dbReference>
<dbReference type="EMBL" id="JABAFG010000003">
    <property type="protein sequence ID" value="NME27525.1"/>
    <property type="molecule type" value="Genomic_DNA"/>
</dbReference>
<proteinExistence type="inferred from homology"/>
<dbReference type="InterPro" id="IPR015269">
    <property type="entry name" value="UPF0029_Impact_C"/>
</dbReference>
<comment type="similarity">
    <text evidence="1">Belongs to the IMPACT family.</text>
</comment>
<dbReference type="Pfam" id="PF01205">
    <property type="entry name" value="Impact_N"/>
    <property type="match status" value="1"/>
</dbReference>
<gene>
    <name evidence="4" type="ORF">HF872_02620</name>
</gene>
<dbReference type="InterPro" id="IPR036956">
    <property type="entry name" value="Impact_N_sf"/>
</dbReference>
<dbReference type="Gene3D" id="3.30.230.30">
    <property type="entry name" value="Impact, N-terminal domain"/>
    <property type="match status" value="1"/>
</dbReference>